<feature type="compositionally biased region" description="Low complexity" evidence="1">
    <location>
        <begin position="136"/>
        <end position="153"/>
    </location>
</feature>
<feature type="compositionally biased region" description="Gly residues" evidence="1">
    <location>
        <begin position="55"/>
        <end position="67"/>
    </location>
</feature>
<comment type="caution">
    <text evidence="2">The sequence shown here is derived from an EMBL/GenBank/DDBJ whole genome shotgun (WGS) entry which is preliminary data.</text>
</comment>
<sequence length="581" mass="60505">MAGAGGTPPQQGPEGGASWPGPPAGGGSWPGAPAGGTPWPGGLPNHGQTPWRDGWQGGPADAGGAPGQGHRQGHQQGHWQGGWQGDWQGTAPPHGGPPDRPPGTARRRWLVPAAAGAAALAVTGGLLVHVSAGTAPQGPATAASASARHTPAGSSADPDVCVMVGEGDLDRLVPEAESSRRRSDDKGFTSWRCHWDGSGRPAGEYTESRRIDADVVRLKPPEGMASGVYAEAGYDSRLRATRTKVDAPVGDVRMSPGVEITGIGDEAYVQYVRSGDSSAGGTGVSRVGDVLVTVTYSATRYPLDGSTFSAKAPPPPRQEVLRETRLLLAQVAESVAAWRQGRPYARPSAPAAAPSPAAPTGTPPAAPTAAPTATSATAPTGVPSGTPTPEPSPMMITFPRTCTAVTPAAARLVPRAKTQAQRTRHHDRTVYGCWWQNTEIRTARGLRLRNVFVGLTTFRTRTGSPDPEAAARHYADALTEARRRTGGEHEGSSYGQVTEVPELADQAFHQYRRNRNAAAHAGVARAVVLSGGTVAEIAYWASDRPRGTEMTSPRSVLLPEEQALAGLLPVTDVLTRALRQP</sequence>
<evidence type="ECO:0000313" key="2">
    <source>
        <dbReference type="EMBL" id="MFC4060646.1"/>
    </source>
</evidence>
<dbReference type="EMBL" id="JBHSBM010000023">
    <property type="protein sequence ID" value="MFC4060646.1"/>
    <property type="molecule type" value="Genomic_DNA"/>
</dbReference>
<feature type="compositionally biased region" description="Low complexity" evidence="1">
    <location>
        <begin position="347"/>
        <end position="360"/>
    </location>
</feature>
<feature type="compositionally biased region" description="Low complexity" evidence="1">
    <location>
        <begin position="30"/>
        <end position="42"/>
    </location>
</feature>
<feature type="region of interest" description="Disordered" evidence="1">
    <location>
        <begin position="345"/>
        <end position="393"/>
    </location>
</feature>
<evidence type="ECO:0000256" key="1">
    <source>
        <dbReference type="SAM" id="MobiDB-lite"/>
    </source>
</evidence>
<reference evidence="3" key="1">
    <citation type="journal article" date="2019" name="Int. J. Syst. Evol. Microbiol.">
        <title>The Global Catalogue of Microorganisms (GCM) 10K type strain sequencing project: providing services to taxonomists for standard genome sequencing and annotation.</title>
        <authorList>
            <consortium name="The Broad Institute Genomics Platform"/>
            <consortium name="The Broad Institute Genome Sequencing Center for Infectious Disease"/>
            <person name="Wu L."/>
            <person name="Ma J."/>
        </authorList>
    </citation>
    <scope>NUCLEOTIDE SEQUENCE [LARGE SCALE GENOMIC DNA]</scope>
    <source>
        <strain evidence="3">TBRC 4489</strain>
    </source>
</reference>
<protein>
    <submittedName>
        <fullName evidence="2">Uncharacterized protein</fullName>
    </submittedName>
</protein>
<organism evidence="2 3">
    <name type="scientific">Planomonospora corallina</name>
    <dbReference type="NCBI Taxonomy" id="1806052"/>
    <lineage>
        <taxon>Bacteria</taxon>
        <taxon>Bacillati</taxon>
        <taxon>Actinomycetota</taxon>
        <taxon>Actinomycetes</taxon>
        <taxon>Streptosporangiales</taxon>
        <taxon>Streptosporangiaceae</taxon>
        <taxon>Planomonospora</taxon>
    </lineage>
</organism>
<dbReference type="RefSeq" id="WP_377290091.1">
    <property type="nucleotide sequence ID" value="NZ_JBHSBM010000023.1"/>
</dbReference>
<proteinExistence type="predicted"/>
<evidence type="ECO:0000313" key="3">
    <source>
        <dbReference type="Proteomes" id="UP001595850"/>
    </source>
</evidence>
<feature type="region of interest" description="Disordered" evidence="1">
    <location>
        <begin position="136"/>
        <end position="160"/>
    </location>
</feature>
<accession>A0ABV8IB39</accession>
<keyword evidence="3" id="KW-1185">Reference proteome</keyword>
<gene>
    <name evidence="2" type="ORF">ACFOWE_20275</name>
</gene>
<feature type="region of interest" description="Disordered" evidence="1">
    <location>
        <begin position="1"/>
        <end position="106"/>
    </location>
</feature>
<name>A0ABV8IB39_9ACTN</name>
<dbReference type="Proteomes" id="UP001595850">
    <property type="component" value="Unassembled WGS sequence"/>
</dbReference>
<feature type="compositionally biased region" description="Low complexity" evidence="1">
    <location>
        <begin position="367"/>
        <end position="381"/>
    </location>
</feature>